<feature type="domain" description="HTH cro/C1-type" evidence="1">
    <location>
        <begin position="8"/>
        <end position="62"/>
    </location>
</feature>
<evidence type="ECO:0000313" key="2">
    <source>
        <dbReference type="EMBL" id="MET3633500.1"/>
    </source>
</evidence>
<dbReference type="RefSeq" id="WP_354367122.1">
    <property type="nucleotide sequence ID" value="NZ_JBEPLN010000002.1"/>
</dbReference>
<evidence type="ECO:0000313" key="3">
    <source>
        <dbReference type="Proteomes" id="UP001549037"/>
    </source>
</evidence>
<dbReference type="PROSITE" id="PS50943">
    <property type="entry name" value="HTH_CROC1"/>
    <property type="match status" value="1"/>
</dbReference>
<dbReference type="Proteomes" id="UP001549037">
    <property type="component" value="Unassembled WGS sequence"/>
</dbReference>
<gene>
    <name evidence="2" type="ORF">ABID28_000130</name>
</gene>
<dbReference type="PANTHER" id="PTHR37038:SF12">
    <property type="entry name" value="TRANSCRIPTIONAL REGULATOR"/>
    <property type="match status" value="1"/>
</dbReference>
<dbReference type="Pfam" id="PF01381">
    <property type="entry name" value="HTH_3"/>
    <property type="match status" value="1"/>
</dbReference>
<sequence length="228" mass="25455">MTNYGQEFKVLRELKGYSLTQVAKGADLSKSTLSRFENGETQLAIDKFIAALAAMDLSLADFEQRSVGKGTILLFDASKSSEEDRKDEESVNQDLLDLQTAYEKKDLMQLLTLHECFSESDADERILKILAKLFLSKLSLHLLLADDDQAFLVTYFSQHKVDGALLSTFFELLDEVLLLEILESLNYSELSDQLGIAKWVVKALNGFLAQGDLSNAEKFGVILEDLLG</sequence>
<name>A0ABV2JCJ9_9STRE</name>
<protein>
    <submittedName>
        <fullName evidence="2">Transcriptional regulator with XRE-family HTH domain</fullName>
    </submittedName>
</protein>
<dbReference type="InterPro" id="IPR001387">
    <property type="entry name" value="Cro/C1-type_HTH"/>
</dbReference>
<proteinExistence type="predicted"/>
<comment type="caution">
    <text evidence="2">The sequence shown here is derived from an EMBL/GenBank/DDBJ whole genome shotgun (WGS) entry which is preliminary data.</text>
</comment>
<organism evidence="2 3">
    <name type="scientific">Streptococcus porcorum</name>
    <dbReference type="NCBI Taxonomy" id="701526"/>
    <lineage>
        <taxon>Bacteria</taxon>
        <taxon>Bacillati</taxon>
        <taxon>Bacillota</taxon>
        <taxon>Bacilli</taxon>
        <taxon>Lactobacillales</taxon>
        <taxon>Streptococcaceae</taxon>
        <taxon>Streptococcus</taxon>
    </lineage>
</organism>
<dbReference type="SUPFAM" id="SSF47413">
    <property type="entry name" value="lambda repressor-like DNA-binding domains"/>
    <property type="match status" value="1"/>
</dbReference>
<reference evidence="2 3" key="1">
    <citation type="submission" date="2024-06" db="EMBL/GenBank/DDBJ databases">
        <title>Genomic Encyclopedia of Type Strains, Phase IV (KMG-IV): sequencing the most valuable type-strain genomes for metagenomic binning, comparative biology and taxonomic classification.</title>
        <authorList>
            <person name="Goeker M."/>
        </authorList>
    </citation>
    <scope>NUCLEOTIDE SEQUENCE [LARGE SCALE GENOMIC DNA]</scope>
    <source>
        <strain evidence="2 3">DSM 28302</strain>
    </source>
</reference>
<accession>A0ABV2JCJ9</accession>
<dbReference type="SMART" id="SM00530">
    <property type="entry name" value="HTH_XRE"/>
    <property type="match status" value="1"/>
</dbReference>
<dbReference type="EMBL" id="JBEPLN010000002">
    <property type="protein sequence ID" value="MET3633500.1"/>
    <property type="molecule type" value="Genomic_DNA"/>
</dbReference>
<dbReference type="InterPro" id="IPR010982">
    <property type="entry name" value="Lambda_DNA-bd_dom_sf"/>
</dbReference>
<dbReference type="Gene3D" id="1.10.260.40">
    <property type="entry name" value="lambda repressor-like DNA-binding domains"/>
    <property type="match status" value="1"/>
</dbReference>
<dbReference type="InterPro" id="IPR053163">
    <property type="entry name" value="HTH-type_regulator_Rgg"/>
</dbReference>
<evidence type="ECO:0000259" key="1">
    <source>
        <dbReference type="PROSITE" id="PS50943"/>
    </source>
</evidence>
<dbReference type="CDD" id="cd00093">
    <property type="entry name" value="HTH_XRE"/>
    <property type="match status" value="1"/>
</dbReference>
<dbReference type="PANTHER" id="PTHR37038">
    <property type="entry name" value="TRANSCRIPTIONAL REGULATOR-RELATED"/>
    <property type="match status" value="1"/>
</dbReference>
<keyword evidence="3" id="KW-1185">Reference proteome</keyword>